<dbReference type="EMBL" id="JAUOEK010000020">
    <property type="protein sequence ID" value="MDO5968369.1"/>
    <property type="molecule type" value="Genomic_DNA"/>
</dbReference>
<evidence type="ECO:0008006" key="3">
    <source>
        <dbReference type="Google" id="ProtNLM"/>
    </source>
</evidence>
<evidence type="ECO:0000313" key="1">
    <source>
        <dbReference type="EMBL" id="MDO5968369.1"/>
    </source>
</evidence>
<comment type="caution">
    <text evidence="1">The sequence shown here is derived from an EMBL/GenBank/DDBJ whole genome shotgun (WGS) entry which is preliminary data.</text>
</comment>
<dbReference type="RefSeq" id="WP_303276050.1">
    <property type="nucleotide sequence ID" value="NZ_JAUOEK010000020.1"/>
</dbReference>
<gene>
    <name evidence="1" type="ORF">Q4Q35_00980</name>
</gene>
<organism evidence="1 2">
    <name type="scientific">Flavivirga aquimarina</name>
    <dbReference type="NCBI Taxonomy" id="2027862"/>
    <lineage>
        <taxon>Bacteria</taxon>
        <taxon>Pseudomonadati</taxon>
        <taxon>Bacteroidota</taxon>
        <taxon>Flavobacteriia</taxon>
        <taxon>Flavobacteriales</taxon>
        <taxon>Flavobacteriaceae</taxon>
        <taxon>Flavivirga</taxon>
    </lineage>
</organism>
<protein>
    <recommendedName>
        <fullName evidence="3">Lipocalin-like domain-containing protein</fullName>
    </recommendedName>
</protein>
<sequence>MQSLFNNSLTIEQGFNEVVEHWIKFTKSSICIEFYNGIQDGSVITYDLASIEIEGNSSVLDVKSKQLKIGDSGNLSFGFKFKNS</sequence>
<proteinExistence type="predicted"/>
<name>A0ABT8W5I0_9FLAO</name>
<evidence type="ECO:0000313" key="2">
    <source>
        <dbReference type="Proteomes" id="UP001176883"/>
    </source>
</evidence>
<accession>A0ABT8W5I0</accession>
<dbReference type="Proteomes" id="UP001176883">
    <property type="component" value="Unassembled WGS sequence"/>
</dbReference>
<reference evidence="1" key="1">
    <citation type="submission" date="2023-07" db="EMBL/GenBank/DDBJ databases">
        <title>Two novel species in the genus Flavivirga.</title>
        <authorList>
            <person name="Kwon K."/>
        </authorList>
    </citation>
    <scope>NUCLEOTIDE SEQUENCE</scope>
    <source>
        <strain evidence="1">KCTC 52353</strain>
    </source>
</reference>
<keyword evidence="2" id="KW-1185">Reference proteome</keyword>